<gene>
    <name evidence="6" type="ORF">SteCoe_12225</name>
</gene>
<name>A0A1R2CBD3_9CILI</name>
<dbReference type="InterPro" id="IPR018957">
    <property type="entry name" value="Znf_C3HC4_RING-type"/>
</dbReference>
<keyword evidence="7" id="KW-1185">Reference proteome</keyword>
<dbReference type="EMBL" id="MPUH01000210">
    <property type="protein sequence ID" value="OMJ86311.1"/>
    <property type="molecule type" value="Genomic_DNA"/>
</dbReference>
<feature type="domain" description="RING-type" evidence="5">
    <location>
        <begin position="75"/>
        <end position="130"/>
    </location>
</feature>
<keyword evidence="2 4" id="KW-0863">Zinc-finger</keyword>
<reference evidence="6 7" key="1">
    <citation type="submission" date="2016-11" db="EMBL/GenBank/DDBJ databases">
        <title>The macronuclear genome of Stentor coeruleus: a giant cell with tiny introns.</title>
        <authorList>
            <person name="Slabodnick M."/>
            <person name="Ruby J.G."/>
            <person name="Reiff S.B."/>
            <person name="Swart E.C."/>
            <person name="Gosai S."/>
            <person name="Prabakaran S."/>
            <person name="Witkowska E."/>
            <person name="Larue G.E."/>
            <person name="Fisher S."/>
            <person name="Freeman R.M."/>
            <person name="Gunawardena J."/>
            <person name="Chu W."/>
            <person name="Stover N.A."/>
            <person name="Gregory B.D."/>
            <person name="Nowacki M."/>
            <person name="Derisi J."/>
            <person name="Roy S.W."/>
            <person name="Marshall W.F."/>
            <person name="Sood P."/>
        </authorList>
    </citation>
    <scope>NUCLEOTIDE SEQUENCE [LARGE SCALE GENOMIC DNA]</scope>
    <source>
        <strain evidence="6">WM001</strain>
    </source>
</reference>
<dbReference type="SUPFAM" id="SSF57850">
    <property type="entry name" value="RING/U-box"/>
    <property type="match status" value="1"/>
</dbReference>
<evidence type="ECO:0000256" key="1">
    <source>
        <dbReference type="ARBA" id="ARBA00022723"/>
    </source>
</evidence>
<dbReference type="AlphaFoldDB" id="A0A1R2CBD3"/>
<dbReference type="Pfam" id="PF00097">
    <property type="entry name" value="zf-C3HC4"/>
    <property type="match status" value="1"/>
</dbReference>
<evidence type="ECO:0000313" key="7">
    <source>
        <dbReference type="Proteomes" id="UP000187209"/>
    </source>
</evidence>
<evidence type="ECO:0000256" key="4">
    <source>
        <dbReference type="PROSITE-ProRule" id="PRU00175"/>
    </source>
</evidence>
<dbReference type="InterPro" id="IPR013083">
    <property type="entry name" value="Znf_RING/FYVE/PHD"/>
</dbReference>
<proteinExistence type="predicted"/>
<dbReference type="PROSITE" id="PS50089">
    <property type="entry name" value="ZF_RING_2"/>
    <property type="match status" value="1"/>
</dbReference>
<keyword evidence="3" id="KW-0862">Zinc</keyword>
<dbReference type="Gene3D" id="3.30.40.10">
    <property type="entry name" value="Zinc/RING finger domain, C3HC4 (zinc finger)"/>
    <property type="match status" value="1"/>
</dbReference>
<keyword evidence="1" id="KW-0479">Metal-binding</keyword>
<evidence type="ECO:0000256" key="3">
    <source>
        <dbReference type="ARBA" id="ARBA00022833"/>
    </source>
</evidence>
<evidence type="ECO:0000313" key="6">
    <source>
        <dbReference type="EMBL" id="OMJ86311.1"/>
    </source>
</evidence>
<protein>
    <recommendedName>
        <fullName evidence="5">RING-type domain-containing protein</fullName>
    </recommendedName>
</protein>
<dbReference type="InterPro" id="IPR017907">
    <property type="entry name" value="Znf_RING_CS"/>
</dbReference>
<dbReference type="OrthoDB" id="426657at2759"/>
<dbReference type="Proteomes" id="UP000187209">
    <property type="component" value="Unassembled WGS sequence"/>
</dbReference>
<dbReference type="InterPro" id="IPR001841">
    <property type="entry name" value="Znf_RING"/>
</dbReference>
<accession>A0A1R2CBD3</accession>
<evidence type="ECO:0000256" key="2">
    <source>
        <dbReference type="ARBA" id="ARBA00022771"/>
    </source>
</evidence>
<evidence type="ECO:0000259" key="5">
    <source>
        <dbReference type="PROSITE" id="PS50089"/>
    </source>
</evidence>
<dbReference type="GO" id="GO:0008270">
    <property type="term" value="F:zinc ion binding"/>
    <property type="evidence" value="ECO:0007669"/>
    <property type="project" value="UniProtKB-KW"/>
</dbReference>
<dbReference type="PROSITE" id="PS00518">
    <property type="entry name" value="ZF_RING_1"/>
    <property type="match status" value="1"/>
</dbReference>
<comment type="caution">
    <text evidence="6">The sequence shown here is derived from an EMBL/GenBank/DDBJ whole genome shotgun (WGS) entry which is preliminary data.</text>
</comment>
<organism evidence="6 7">
    <name type="scientific">Stentor coeruleus</name>
    <dbReference type="NCBI Taxonomy" id="5963"/>
    <lineage>
        <taxon>Eukaryota</taxon>
        <taxon>Sar</taxon>
        <taxon>Alveolata</taxon>
        <taxon>Ciliophora</taxon>
        <taxon>Postciliodesmatophora</taxon>
        <taxon>Heterotrichea</taxon>
        <taxon>Heterotrichida</taxon>
        <taxon>Stentoridae</taxon>
        <taxon>Stentor</taxon>
    </lineage>
</organism>
<sequence>MEEISFEIPHADHNIIDLETEPKIDKVIEAIKWMSEYLSKEKYISSQNSQFVQEISNVNSLLNNRLDFLIDEFKCKKCFNKQVEYVTHCGHGFCMSCLQEYIDNQTMSKIILNELESKNQIISASCPICQTTFSISDLEKIFPDLNKYIEASKKRYISLSLSLNSFFNCLNCKKTRGKALSIQGICIDYCLECIKIQILNEKIFHCKKCQADYNNDEVLCKKFKCEGCKMLMFYIGDNMQEICKNYILCASCAVIAIDKVKCPCLIHDLELEKKVEIANSLFRVCEMCENEFDLNKFEKKRCCLKWVCTNCYRNKKCCV</sequence>